<dbReference type="GO" id="GO:0030427">
    <property type="term" value="C:site of polarized growth"/>
    <property type="evidence" value="ECO:0007669"/>
    <property type="project" value="TreeGrafter"/>
</dbReference>
<sequence>MSSIQGVSHASLLLTLDNKPALDEKKAELLGDASDSGWVLLNYVGPDTVHFAASGAGAVEQLSENLNDGQTQYALVRIGGIQEKGSLKSTVRDVFVTWIGPEVSVAEKTGKLLHESDAQSFLAPFHAAITVCSREHFTTDR</sequence>
<dbReference type="GO" id="GO:0005884">
    <property type="term" value="C:actin filament"/>
    <property type="evidence" value="ECO:0007669"/>
    <property type="project" value="TreeGrafter"/>
</dbReference>
<dbReference type="GO" id="GO:0030864">
    <property type="term" value="C:cortical actin cytoskeleton"/>
    <property type="evidence" value="ECO:0007669"/>
    <property type="project" value="TreeGrafter"/>
</dbReference>
<reference evidence="2 3" key="1">
    <citation type="submission" date="2020-02" db="EMBL/GenBank/DDBJ databases">
        <title>Comparative genomics of the hypocrealean fungal genus Beauvera.</title>
        <authorList>
            <person name="Showalter D.N."/>
            <person name="Bushley K.E."/>
            <person name="Rehner S.A."/>
        </authorList>
    </citation>
    <scope>NUCLEOTIDE SEQUENCE [LARGE SCALE GENOMIC DNA]</scope>
    <source>
        <strain evidence="2 3">ARSEF4384</strain>
    </source>
</reference>
<dbReference type="EMBL" id="JAAHCF010000746">
    <property type="protein sequence ID" value="KAK8142139.1"/>
    <property type="molecule type" value="Genomic_DNA"/>
</dbReference>
<dbReference type="PANTHER" id="PTHR10829">
    <property type="entry name" value="CORTACTIN AND DREBRIN"/>
    <property type="match status" value="1"/>
</dbReference>
<gene>
    <name evidence="2" type="ORF">G3M48_009283</name>
</gene>
<dbReference type="SUPFAM" id="SSF55753">
    <property type="entry name" value="Actin depolymerizing proteins"/>
    <property type="match status" value="1"/>
</dbReference>
<evidence type="ECO:0000313" key="2">
    <source>
        <dbReference type="EMBL" id="KAK8142139.1"/>
    </source>
</evidence>
<evidence type="ECO:0000259" key="1">
    <source>
        <dbReference type="PROSITE" id="PS51263"/>
    </source>
</evidence>
<accession>A0AAW0RIY5</accession>
<dbReference type="GO" id="GO:0051015">
    <property type="term" value="F:actin filament binding"/>
    <property type="evidence" value="ECO:0007669"/>
    <property type="project" value="TreeGrafter"/>
</dbReference>
<organism evidence="2 3">
    <name type="scientific">Beauveria asiatica</name>
    <dbReference type="NCBI Taxonomy" id="1069075"/>
    <lineage>
        <taxon>Eukaryota</taxon>
        <taxon>Fungi</taxon>
        <taxon>Dikarya</taxon>
        <taxon>Ascomycota</taxon>
        <taxon>Pezizomycotina</taxon>
        <taxon>Sordariomycetes</taxon>
        <taxon>Hypocreomycetidae</taxon>
        <taxon>Hypocreales</taxon>
        <taxon>Cordycipitaceae</taxon>
        <taxon>Beauveria</taxon>
    </lineage>
</organism>
<dbReference type="AlphaFoldDB" id="A0AAW0RIY5"/>
<proteinExistence type="predicted"/>
<name>A0AAW0RIY5_9HYPO</name>
<dbReference type="PANTHER" id="PTHR10829:SF52">
    <property type="entry name" value="ADF-H DOMAIN-CONTAINING PROTEIN"/>
    <property type="match status" value="1"/>
</dbReference>
<feature type="domain" description="ADF-H" evidence="1">
    <location>
        <begin position="13"/>
        <end position="141"/>
    </location>
</feature>
<dbReference type="Gene3D" id="3.40.20.10">
    <property type="entry name" value="Severin"/>
    <property type="match status" value="1"/>
</dbReference>
<dbReference type="InterPro" id="IPR002108">
    <property type="entry name" value="ADF-H"/>
</dbReference>
<dbReference type="CDD" id="cd11282">
    <property type="entry name" value="ADF_coactosin_like"/>
    <property type="match status" value="1"/>
</dbReference>
<keyword evidence="3" id="KW-1185">Reference proteome</keyword>
<protein>
    <recommendedName>
        <fullName evidence="1">ADF-H domain-containing protein</fullName>
    </recommendedName>
</protein>
<dbReference type="GO" id="GO:0030833">
    <property type="term" value="P:regulation of actin filament polymerization"/>
    <property type="evidence" value="ECO:0007669"/>
    <property type="project" value="TreeGrafter"/>
</dbReference>
<dbReference type="Proteomes" id="UP001397290">
    <property type="component" value="Unassembled WGS sequence"/>
</dbReference>
<dbReference type="PROSITE" id="PS51263">
    <property type="entry name" value="ADF_H"/>
    <property type="match status" value="1"/>
</dbReference>
<dbReference type="InterPro" id="IPR029006">
    <property type="entry name" value="ADF-H/Gelsolin-like_dom_sf"/>
</dbReference>
<comment type="caution">
    <text evidence="2">The sequence shown here is derived from an EMBL/GenBank/DDBJ whole genome shotgun (WGS) entry which is preliminary data.</text>
</comment>
<evidence type="ECO:0000313" key="3">
    <source>
        <dbReference type="Proteomes" id="UP001397290"/>
    </source>
</evidence>
<dbReference type="Pfam" id="PF00241">
    <property type="entry name" value="Cofilin_ADF"/>
    <property type="match status" value="1"/>
</dbReference>